<dbReference type="Proteomes" id="UP000266841">
    <property type="component" value="Unassembled WGS sequence"/>
</dbReference>
<name>K0R850_THAOC</name>
<dbReference type="SUPFAM" id="SSF48403">
    <property type="entry name" value="Ankyrin repeat"/>
    <property type="match status" value="1"/>
</dbReference>
<keyword evidence="2" id="KW-0732">Signal</keyword>
<accession>K0R850</accession>
<evidence type="ECO:0000256" key="2">
    <source>
        <dbReference type="SAM" id="SignalP"/>
    </source>
</evidence>
<proteinExistence type="predicted"/>
<comment type="caution">
    <text evidence="3">The sequence shown here is derived from an EMBL/GenBank/DDBJ whole genome shotgun (WGS) entry which is preliminary data.</text>
</comment>
<keyword evidence="1" id="KW-0040">ANK repeat</keyword>
<dbReference type="eggNOG" id="KOG0504">
    <property type="taxonomic scope" value="Eukaryota"/>
</dbReference>
<dbReference type="PROSITE" id="PS50297">
    <property type="entry name" value="ANK_REP_REGION"/>
    <property type="match status" value="1"/>
</dbReference>
<feature type="repeat" description="ANK" evidence="1">
    <location>
        <begin position="188"/>
        <end position="221"/>
    </location>
</feature>
<keyword evidence="4" id="KW-1185">Reference proteome</keyword>
<gene>
    <name evidence="3" type="ORF">THAOC_32000</name>
</gene>
<sequence>MPKQVRQVLLLLLLLEATLVSSFSPFERQVQVQQAGSLLSPHQTHRLRRCQGRARAVSRSSYLDSLAIIPTNAPEHPSLKRGDDSASTLDVDELAKKYGLTRDGPGREGYDEASDAVGPGIYGGSVLLSNSGDVVHGDAEYEDHGRPGPKYDGRGYSLMTRAIQTGEGEIVKSILRDFPHLVHEVTTGGGRPLHNAGMSSNGQHCAQILIDHGADLHALDAYNYNALHRMASNDLDIGAEALVKAGLDPNFKPGGATDSPIEIAQKQRNVKFLMCMQRLGFYD</sequence>
<evidence type="ECO:0000313" key="4">
    <source>
        <dbReference type="Proteomes" id="UP000266841"/>
    </source>
</evidence>
<feature type="chain" id="PRO_5003840037" evidence="2">
    <location>
        <begin position="23"/>
        <end position="283"/>
    </location>
</feature>
<reference evidence="3 4" key="1">
    <citation type="journal article" date="2012" name="Genome Biol.">
        <title>Genome and low-iron response of an oceanic diatom adapted to chronic iron limitation.</title>
        <authorList>
            <person name="Lommer M."/>
            <person name="Specht M."/>
            <person name="Roy A.S."/>
            <person name="Kraemer L."/>
            <person name="Andreson R."/>
            <person name="Gutowska M.A."/>
            <person name="Wolf J."/>
            <person name="Bergner S.V."/>
            <person name="Schilhabel M.B."/>
            <person name="Klostermeier U.C."/>
            <person name="Beiko R.G."/>
            <person name="Rosenstiel P."/>
            <person name="Hippler M."/>
            <person name="Laroche J."/>
        </authorList>
    </citation>
    <scope>NUCLEOTIDE SEQUENCE [LARGE SCALE GENOMIC DNA]</scope>
    <source>
        <strain evidence="3 4">CCMP1005</strain>
    </source>
</reference>
<organism evidence="3 4">
    <name type="scientific">Thalassiosira oceanica</name>
    <name type="common">Marine diatom</name>
    <dbReference type="NCBI Taxonomy" id="159749"/>
    <lineage>
        <taxon>Eukaryota</taxon>
        <taxon>Sar</taxon>
        <taxon>Stramenopiles</taxon>
        <taxon>Ochrophyta</taxon>
        <taxon>Bacillariophyta</taxon>
        <taxon>Coscinodiscophyceae</taxon>
        <taxon>Thalassiosirophycidae</taxon>
        <taxon>Thalassiosirales</taxon>
        <taxon>Thalassiosiraceae</taxon>
        <taxon>Thalassiosira</taxon>
    </lineage>
</organism>
<dbReference type="Pfam" id="PF12796">
    <property type="entry name" value="Ank_2"/>
    <property type="match status" value="1"/>
</dbReference>
<protein>
    <submittedName>
        <fullName evidence="3">Uncharacterized protein</fullName>
    </submittedName>
</protein>
<dbReference type="InterPro" id="IPR002110">
    <property type="entry name" value="Ankyrin_rpt"/>
</dbReference>
<dbReference type="OrthoDB" id="1577640at2759"/>
<dbReference type="EMBL" id="AGNL01045064">
    <property type="protein sequence ID" value="EJK49155.1"/>
    <property type="molecule type" value="Genomic_DNA"/>
</dbReference>
<dbReference type="AlphaFoldDB" id="K0R850"/>
<dbReference type="Gene3D" id="1.25.40.20">
    <property type="entry name" value="Ankyrin repeat-containing domain"/>
    <property type="match status" value="1"/>
</dbReference>
<feature type="signal peptide" evidence="2">
    <location>
        <begin position="1"/>
        <end position="22"/>
    </location>
</feature>
<evidence type="ECO:0000313" key="3">
    <source>
        <dbReference type="EMBL" id="EJK49155.1"/>
    </source>
</evidence>
<dbReference type="InterPro" id="IPR036770">
    <property type="entry name" value="Ankyrin_rpt-contain_sf"/>
</dbReference>
<dbReference type="PROSITE" id="PS50088">
    <property type="entry name" value="ANK_REPEAT"/>
    <property type="match status" value="1"/>
</dbReference>
<evidence type="ECO:0000256" key="1">
    <source>
        <dbReference type="PROSITE-ProRule" id="PRU00023"/>
    </source>
</evidence>